<reference evidence="2 3" key="1">
    <citation type="journal article" date="2020" name="IScience">
        <title>Genome Sequencing of the Endangered Kingdonia uniflora (Circaeasteraceae, Ranunculales) Reveals Potential Mechanisms of Evolutionary Specialization.</title>
        <authorList>
            <person name="Sun Y."/>
            <person name="Deng T."/>
            <person name="Zhang A."/>
            <person name="Moore M.J."/>
            <person name="Landis J.B."/>
            <person name="Lin N."/>
            <person name="Zhang H."/>
            <person name="Zhang X."/>
            <person name="Huang J."/>
            <person name="Zhang X."/>
            <person name="Sun H."/>
            <person name="Wang H."/>
        </authorList>
    </citation>
    <scope>NUCLEOTIDE SEQUENCE [LARGE SCALE GENOMIC DNA]</scope>
    <source>
        <strain evidence="2">TB1705</strain>
        <tissue evidence="2">Leaf</tissue>
    </source>
</reference>
<evidence type="ECO:0000313" key="3">
    <source>
        <dbReference type="Proteomes" id="UP000541444"/>
    </source>
</evidence>
<sequence>MFKQRASSDNQVGSFELFLSVGFCLEMSVGFPLYIYKHSFHLQNDFSNKTDFNSLLSHNRLFLSQNRLKNLLLPCSSWLLIEFGRSSFIVRKGGGWCC</sequence>
<keyword evidence="1" id="KW-1133">Transmembrane helix</keyword>
<dbReference type="Proteomes" id="UP000541444">
    <property type="component" value="Unassembled WGS sequence"/>
</dbReference>
<keyword evidence="3" id="KW-1185">Reference proteome</keyword>
<name>A0A7J7NCP6_9MAGN</name>
<organism evidence="2 3">
    <name type="scientific">Kingdonia uniflora</name>
    <dbReference type="NCBI Taxonomy" id="39325"/>
    <lineage>
        <taxon>Eukaryota</taxon>
        <taxon>Viridiplantae</taxon>
        <taxon>Streptophyta</taxon>
        <taxon>Embryophyta</taxon>
        <taxon>Tracheophyta</taxon>
        <taxon>Spermatophyta</taxon>
        <taxon>Magnoliopsida</taxon>
        <taxon>Ranunculales</taxon>
        <taxon>Circaeasteraceae</taxon>
        <taxon>Kingdonia</taxon>
    </lineage>
</organism>
<accession>A0A7J7NCP6</accession>
<proteinExistence type="predicted"/>
<keyword evidence="1" id="KW-0812">Transmembrane</keyword>
<protein>
    <submittedName>
        <fullName evidence="2">Uncharacterized protein</fullName>
    </submittedName>
</protein>
<evidence type="ECO:0000313" key="2">
    <source>
        <dbReference type="EMBL" id="KAF6164927.1"/>
    </source>
</evidence>
<comment type="caution">
    <text evidence="2">The sequence shown here is derived from an EMBL/GenBank/DDBJ whole genome shotgun (WGS) entry which is preliminary data.</text>
</comment>
<evidence type="ECO:0000256" key="1">
    <source>
        <dbReference type="SAM" id="Phobius"/>
    </source>
</evidence>
<gene>
    <name evidence="2" type="ORF">GIB67_014158</name>
</gene>
<feature type="transmembrane region" description="Helical" evidence="1">
    <location>
        <begin position="17"/>
        <end position="36"/>
    </location>
</feature>
<dbReference type="EMBL" id="JACGCM010000879">
    <property type="protein sequence ID" value="KAF6164927.1"/>
    <property type="molecule type" value="Genomic_DNA"/>
</dbReference>
<keyword evidence="1" id="KW-0472">Membrane</keyword>
<dbReference type="AlphaFoldDB" id="A0A7J7NCP6"/>